<dbReference type="Proteomes" id="UP001235939">
    <property type="component" value="Chromosome 17"/>
</dbReference>
<protein>
    <submittedName>
        <fullName evidence="1">Uncharacterized protein</fullName>
    </submittedName>
</protein>
<accession>A0ABY6LHZ5</accession>
<reference evidence="1 2" key="1">
    <citation type="submission" date="2022-01" db="EMBL/GenBank/DDBJ databases">
        <title>A chromosomal length assembly of Cordylochernes scorpioides.</title>
        <authorList>
            <person name="Zeh D."/>
            <person name="Zeh J."/>
        </authorList>
    </citation>
    <scope>NUCLEOTIDE SEQUENCE [LARGE SCALE GENOMIC DNA]</scope>
    <source>
        <strain evidence="1">IN4F17</strain>
        <tissue evidence="1">Whole Body</tissue>
    </source>
</reference>
<keyword evidence="2" id="KW-1185">Reference proteome</keyword>
<evidence type="ECO:0000313" key="2">
    <source>
        <dbReference type="Proteomes" id="UP001235939"/>
    </source>
</evidence>
<dbReference type="EMBL" id="CP092879">
    <property type="protein sequence ID" value="UYV79325.1"/>
    <property type="molecule type" value="Genomic_DNA"/>
</dbReference>
<gene>
    <name evidence="1" type="ORF">LAZ67_17002151</name>
</gene>
<name>A0ABY6LHZ5_9ARAC</name>
<organism evidence="1 2">
    <name type="scientific">Cordylochernes scorpioides</name>
    <dbReference type="NCBI Taxonomy" id="51811"/>
    <lineage>
        <taxon>Eukaryota</taxon>
        <taxon>Metazoa</taxon>
        <taxon>Ecdysozoa</taxon>
        <taxon>Arthropoda</taxon>
        <taxon>Chelicerata</taxon>
        <taxon>Arachnida</taxon>
        <taxon>Pseudoscorpiones</taxon>
        <taxon>Cheliferoidea</taxon>
        <taxon>Chernetidae</taxon>
        <taxon>Cordylochernes</taxon>
    </lineage>
</organism>
<proteinExistence type="predicted"/>
<sequence>MIFEVLRRLEKPLAQGRLGWSPVWAKMTRKIAKRSTIFIKNTIRIKQHHENIWLCLIHGADQIGPCNLITKPIN</sequence>
<evidence type="ECO:0000313" key="1">
    <source>
        <dbReference type="EMBL" id="UYV79325.1"/>
    </source>
</evidence>